<dbReference type="OMA" id="REVICTW"/>
<dbReference type="Proteomes" id="UP000186817">
    <property type="component" value="Unassembled WGS sequence"/>
</dbReference>
<keyword evidence="1" id="KW-0732">Signal</keyword>
<name>A0A1Q9EJS4_SYMMI</name>
<evidence type="ECO:0000313" key="2">
    <source>
        <dbReference type="EMBL" id="OLQ07670.1"/>
    </source>
</evidence>
<gene>
    <name evidence="2" type="ORF">AK812_SmicGene8925</name>
</gene>
<feature type="signal peptide" evidence="1">
    <location>
        <begin position="1"/>
        <end position="24"/>
    </location>
</feature>
<protein>
    <submittedName>
        <fullName evidence="2">Uncharacterized protein</fullName>
    </submittedName>
</protein>
<organism evidence="2 3">
    <name type="scientific">Symbiodinium microadriaticum</name>
    <name type="common">Dinoflagellate</name>
    <name type="synonym">Zooxanthella microadriatica</name>
    <dbReference type="NCBI Taxonomy" id="2951"/>
    <lineage>
        <taxon>Eukaryota</taxon>
        <taxon>Sar</taxon>
        <taxon>Alveolata</taxon>
        <taxon>Dinophyceae</taxon>
        <taxon>Suessiales</taxon>
        <taxon>Symbiodiniaceae</taxon>
        <taxon>Symbiodinium</taxon>
    </lineage>
</organism>
<feature type="chain" id="PRO_5012954809" evidence="1">
    <location>
        <begin position="25"/>
        <end position="658"/>
    </location>
</feature>
<proteinExistence type="predicted"/>
<evidence type="ECO:0000256" key="1">
    <source>
        <dbReference type="SAM" id="SignalP"/>
    </source>
</evidence>
<keyword evidence="3" id="KW-1185">Reference proteome</keyword>
<dbReference type="AlphaFoldDB" id="A0A1Q9EJS4"/>
<dbReference type="OrthoDB" id="438075at2759"/>
<accession>A0A1Q9EJS4</accession>
<evidence type="ECO:0000313" key="3">
    <source>
        <dbReference type="Proteomes" id="UP000186817"/>
    </source>
</evidence>
<dbReference type="EMBL" id="LSRX01000134">
    <property type="protein sequence ID" value="OLQ07670.1"/>
    <property type="molecule type" value="Genomic_DNA"/>
</dbReference>
<reference evidence="2 3" key="1">
    <citation type="submission" date="2016-02" db="EMBL/GenBank/DDBJ databases">
        <title>Genome analysis of coral dinoflagellate symbionts highlights evolutionary adaptations to a symbiotic lifestyle.</title>
        <authorList>
            <person name="Aranda M."/>
            <person name="Li Y."/>
            <person name="Liew Y.J."/>
            <person name="Baumgarten S."/>
            <person name="Simakov O."/>
            <person name="Wilson M."/>
            <person name="Piel J."/>
            <person name="Ashoor H."/>
            <person name="Bougouffa S."/>
            <person name="Bajic V.B."/>
            <person name="Ryu T."/>
            <person name="Ravasi T."/>
            <person name="Bayer T."/>
            <person name="Micklem G."/>
            <person name="Kim H."/>
            <person name="Bhak J."/>
            <person name="Lajeunesse T.C."/>
            <person name="Voolstra C.R."/>
        </authorList>
    </citation>
    <scope>NUCLEOTIDE SEQUENCE [LARGE SCALE GENOMIC DNA]</scope>
    <source>
        <strain evidence="2 3">CCMP2467</strain>
    </source>
</reference>
<comment type="caution">
    <text evidence="2">The sequence shown here is derived from an EMBL/GenBank/DDBJ whole genome shotgun (WGS) entry which is preliminary data.</text>
</comment>
<sequence>MLPLDPRVLADLVLLLFKLGSELGLSVARMNVRLLVLPSTCLQPAIPASTETFLRPSAGSSAAFSQSVSRPHDGCGCGWSLRSSALGIAALLSKRRALRLRTRSAAHVAWHFGCSCLGDANAAMEETLDAFLASFRDAARPRHFCHVSAPPQEPLPSRRKEGSNQPLLLDFGEQGSVPPVNLAFGLLFVPAKWVDRGPELLERLKQELRWPLGAPLLALPTESATLQPGDLYLELWALEVLWVPLQNPGKATLRHAHEPDPQQPAARALFMEASSLEAISQESVRIQDTIDENPLLSIQVYGGKVNGSMLSGRRFFGRESGDVGSALLFSESSRGLAITRRAMALLDVCYPFAKKAGVVAQVPAENSAAPPMYLLAGEEELASGSCLVLLLPGALGTALNFCGVRPIGRPLEVFDADVRTGVIRRVQDDSAEATEPGDRRPSLAAAEALKAMVREAKVKESDVWIGLPRVRLRESAKLRVAPGAGEWALYPWGVVSAEGSLVLKDASPRAEGVCHKSIDRIQLFASSPDGEALSQLASAYKLEAAYKKKAWTILLQCLSGNISGIVKAGGSFQHFKEPFATLCFLGGAGPASSMVSGELFDAVVAGKAVLGAPGTSTPLQTEGRTATAVHRQAAALVMLYSSSHMVQKAVGALDTGAD</sequence>